<name>A0ABS6W4U9_9FLAO</name>
<dbReference type="RefSeq" id="WP_219041182.1">
    <property type="nucleotide sequence ID" value="NZ_JAHWDF010000020.1"/>
</dbReference>
<dbReference type="Proteomes" id="UP000719267">
    <property type="component" value="Unassembled WGS sequence"/>
</dbReference>
<dbReference type="PANTHER" id="PTHR43300">
    <property type="entry name" value="ACETYLTRANSFERASE"/>
    <property type="match status" value="1"/>
</dbReference>
<dbReference type="Pfam" id="PF00132">
    <property type="entry name" value="Hexapep"/>
    <property type="match status" value="2"/>
</dbReference>
<protein>
    <submittedName>
        <fullName evidence="3">Acetyltransferase</fullName>
    </submittedName>
</protein>
<evidence type="ECO:0000313" key="3">
    <source>
        <dbReference type="EMBL" id="MBW2962898.1"/>
    </source>
</evidence>
<evidence type="ECO:0000259" key="2">
    <source>
        <dbReference type="Pfam" id="PF17836"/>
    </source>
</evidence>
<dbReference type="InterPro" id="IPR001451">
    <property type="entry name" value="Hexapep"/>
</dbReference>
<dbReference type="PANTHER" id="PTHR43300:SF7">
    <property type="entry name" value="UDP-N-ACETYLBACILLOSAMINE N-ACETYLTRANSFERASE"/>
    <property type="match status" value="1"/>
</dbReference>
<gene>
    <name evidence="3" type="ORF">KW502_13975</name>
</gene>
<feature type="domain" description="PglD N-terminal" evidence="2">
    <location>
        <begin position="3"/>
        <end position="76"/>
    </location>
</feature>
<accession>A0ABS6W4U9</accession>
<comment type="caution">
    <text evidence="3">The sequence shown here is derived from an EMBL/GenBank/DDBJ whole genome shotgun (WGS) entry which is preliminary data.</text>
</comment>
<evidence type="ECO:0000256" key="1">
    <source>
        <dbReference type="ARBA" id="ARBA00007274"/>
    </source>
</evidence>
<keyword evidence="4" id="KW-1185">Reference proteome</keyword>
<organism evidence="3 4">
    <name type="scientific">Mesonia aestuariivivens</name>
    <dbReference type="NCBI Taxonomy" id="2796128"/>
    <lineage>
        <taxon>Bacteria</taxon>
        <taxon>Pseudomonadati</taxon>
        <taxon>Bacteroidota</taxon>
        <taxon>Flavobacteriia</taxon>
        <taxon>Flavobacteriales</taxon>
        <taxon>Flavobacteriaceae</taxon>
        <taxon>Mesonia</taxon>
    </lineage>
</organism>
<dbReference type="NCBIfam" id="TIGR03570">
    <property type="entry name" value="NeuD_NnaD"/>
    <property type="match status" value="1"/>
</dbReference>
<dbReference type="CDD" id="cd03360">
    <property type="entry name" value="LbH_AT_putative"/>
    <property type="match status" value="1"/>
</dbReference>
<evidence type="ECO:0000313" key="4">
    <source>
        <dbReference type="Proteomes" id="UP000719267"/>
    </source>
</evidence>
<dbReference type="InterPro" id="IPR020019">
    <property type="entry name" value="AcTrfase_PglD-like"/>
</dbReference>
<sequence>MHKISIYGASGHAKVVLDCIRSNSNFTLGYLFDDNPAVKELQGIALSTASQKKIEAYPLVITIGNNKIRKKIADQLQSVIAPPIIHQSAVISTTSRLGDGSVVMPGVILNADAQIGSHCILNSGAVIEHDCKLANYVHISPKAALAGNVRVGEGTQIGIGAQVIQGITIGKWCTIGAGAVIIKDVPDGATVVGNPGRIIK</sequence>
<comment type="similarity">
    <text evidence="1">Belongs to the transferase hexapeptide repeat family.</text>
</comment>
<dbReference type="InterPro" id="IPR050179">
    <property type="entry name" value="Trans_hexapeptide_repeat"/>
</dbReference>
<reference evidence="3 4" key="1">
    <citation type="submission" date="2021-07" db="EMBL/GenBank/DDBJ databases">
        <title>Mesonia aestuariivivens sp. nov., isolated from a tidal flat.</title>
        <authorList>
            <person name="Kim Y.-O."/>
            <person name="Yoon J.-H."/>
        </authorList>
    </citation>
    <scope>NUCLEOTIDE SEQUENCE [LARGE SCALE GENOMIC DNA]</scope>
    <source>
        <strain evidence="3 4">JHPTF-M18</strain>
    </source>
</reference>
<dbReference type="Pfam" id="PF17836">
    <property type="entry name" value="PglD_N"/>
    <property type="match status" value="1"/>
</dbReference>
<dbReference type="EMBL" id="JAHWDF010000020">
    <property type="protein sequence ID" value="MBW2962898.1"/>
    <property type="molecule type" value="Genomic_DNA"/>
</dbReference>
<dbReference type="InterPro" id="IPR041561">
    <property type="entry name" value="PglD_N"/>
</dbReference>
<proteinExistence type="inferred from homology"/>